<evidence type="ECO:0000259" key="4">
    <source>
        <dbReference type="SMART" id="SM00990"/>
    </source>
</evidence>
<evidence type="ECO:0000313" key="6">
    <source>
        <dbReference type="Proteomes" id="UP000707535"/>
    </source>
</evidence>
<sequence length="137" mass="15122">MAGEKQFEKKVERYLESVGIYQNTTRSQSYKTELRGWFFKVWGGGYQSAGVPDLIVCANGVFISVELKNVTGRPSDLQKRNTELINQAGGLGVILYPSGFKQFKTIIEEVLFCNSLTAGLAHSYATLSNTNCGILKS</sequence>
<organism evidence="5 6">
    <name type="scientific">Ligilactobacillus acidipiscis</name>
    <dbReference type="NCBI Taxonomy" id="89059"/>
    <lineage>
        <taxon>Bacteria</taxon>
        <taxon>Bacillati</taxon>
        <taxon>Bacillota</taxon>
        <taxon>Bacilli</taxon>
        <taxon>Lactobacillales</taxon>
        <taxon>Lactobacillaceae</taxon>
        <taxon>Ligilactobacillus</taxon>
    </lineage>
</organism>
<dbReference type="GO" id="GO:0003676">
    <property type="term" value="F:nucleic acid binding"/>
    <property type="evidence" value="ECO:0007669"/>
    <property type="project" value="InterPro"/>
</dbReference>
<dbReference type="InterPro" id="IPR011856">
    <property type="entry name" value="tRNA_endonuc-like_dom_sf"/>
</dbReference>
<keyword evidence="2" id="KW-0540">Nuclease</keyword>
<keyword evidence="3" id="KW-0378">Hydrolase</keyword>
<evidence type="ECO:0000313" key="5">
    <source>
        <dbReference type="EMBL" id="HJE96347.1"/>
    </source>
</evidence>
<comment type="caution">
    <text evidence="5">The sequence shown here is derived from an EMBL/GenBank/DDBJ whole genome shotgun (WGS) entry which is preliminary data.</text>
</comment>
<dbReference type="GO" id="GO:0004518">
    <property type="term" value="F:nuclease activity"/>
    <property type="evidence" value="ECO:0007669"/>
    <property type="project" value="UniProtKB-KW"/>
</dbReference>
<dbReference type="InterPro" id="IPR014883">
    <property type="entry name" value="VRR_NUC"/>
</dbReference>
<comment type="cofactor">
    <cofactor evidence="1">
        <name>Mg(2+)</name>
        <dbReference type="ChEBI" id="CHEBI:18420"/>
    </cofactor>
</comment>
<dbReference type="AlphaFoldDB" id="A0A921F826"/>
<dbReference type="Proteomes" id="UP000707535">
    <property type="component" value="Unassembled WGS sequence"/>
</dbReference>
<protein>
    <submittedName>
        <fullName evidence="5">VRR-NUC domain-containing protein</fullName>
    </submittedName>
</protein>
<dbReference type="InterPro" id="IPR011335">
    <property type="entry name" value="Restrct_endonuc-II-like"/>
</dbReference>
<dbReference type="SUPFAM" id="SSF52980">
    <property type="entry name" value="Restriction endonuclease-like"/>
    <property type="match status" value="1"/>
</dbReference>
<gene>
    <name evidence="5" type="ORF">K8V00_01885</name>
</gene>
<name>A0A921F826_9LACO</name>
<reference evidence="5" key="1">
    <citation type="journal article" date="2021" name="PeerJ">
        <title>Extensive microbial diversity within the chicken gut microbiome revealed by metagenomics and culture.</title>
        <authorList>
            <person name="Gilroy R."/>
            <person name="Ravi A."/>
            <person name="Getino M."/>
            <person name="Pursley I."/>
            <person name="Horton D.L."/>
            <person name="Alikhan N.F."/>
            <person name="Baker D."/>
            <person name="Gharbi K."/>
            <person name="Hall N."/>
            <person name="Watson M."/>
            <person name="Adriaenssens E.M."/>
            <person name="Foster-Nyarko E."/>
            <person name="Jarju S."/>
            <person name="Secka A."/>
            <person name="Antonio M."/>
            <person name="Oren A."/>
            <person name="Chaudhuri R.R."/>
            <person name="La Ragione R."/>
            <person name="Hildebrand F."/>
            <person name="Pallen M.J."/>
        </authorList>
    </citation>
    <scope>NUCLEOTIDE SEQUENCE</scope>
    <source>
        <strain evidence="5">CHK174-6876</strain>
    </source>
</reference>
<dbReference type="Gene3D" id="3.40.1350.10">
    <property type="match status" value="1"/>
</dbReference>
<dbReference type="SMART" id="SM00990">
    <property type="entry name" value="VRR_NUC"/>
    <property type="match status" value="1"/>
</dbReference>
<feature type="domain" description="VRR-NUC" evidence="4">
    <location>
        <begin position="25"/>
        <end position="99"/>
    </location>
</feature>
<reference evidence="5" key="2">
    <citation type="submission" date="2021-09" db="EMBL/GenBank/DDBJ databases">
        <authorList>
            <person name="Gilroy R."/>
        </authorList>
    </citation>
    <scope>NUCLEOTIDE SEQUENCE</scope>
    <source>
        <strain evidence="5">CHK174-6876</strain>
    </source>
</reference>
<evidence type="ECO:0000256" key="3">
    <source>
        <dbReference type="ARBA" id="ARBA00022801"/>
    </source>
</evidence>
<evidence type="ECO:0000256" key="2">
    <source>
        <dbReference type="ARBA" id="ARBA00022722"/>
    </source>
</evidence>
<proteinExistence type="predicted"/>
<accession>A0A921F826</accession>
<dbReference type="GO" id="GO:0016788">
    <property type="term" value="F:hydrolase activity, acting on ester bonds"/>
    <property type="evidence" value="ECO:0007669"/>
    <property type="project" value="InterPro"/>
</dbReference>
<dbReference type="EMBL" id="DYXG01000018">
    <property type="protein sequence ID" value="HJE96347.1"/>
    <property type="molecule type" value="Genomic_DNA"/>
</dbReference>
<evidence type="ECO:0000256" key="1">
    <source>
        <dbReference type="ARBA" id="ARBA00001946"/>
    </source>
</evidence>